<evidence type="ECO:0000313" key="2">
    <source>
        <dbReference type="EMBL" id="KEP49611.1"/>
    </source>
</evidence>
<comment type="caution">
    <text evidence="2">The sequence shown here is derived from an EMBL/GenBank/DDBJ whole genome shotgun (WGS) entry which is preliminary data.</text>
</comment>
<accession>A0A074RRB8</accession>
<gene>
    <name evidence="2" type="ORF">V565_096760</name>
</gene>
<evidence type="ECO:0000259" key="1">
    <source>
        <dbReference type="Pfam" id="PF12937"/>
    </source>
</evidence>
<keyword evidence="3" id="KW-1185">Reference proteome</keyword>
<name>A0A074RRB8_9AGAM</name>
<feature type="domain" description="F-box" evidence="1">
    <location>
        <begin position="131"/>
        <end position="179"/>
    </location>
</feature>
<evidence type="ECO:0000313" key="3">
    <source>
        <dbReference type="Proteomes" id="UP000027456"/>
    </source>
</evidence>
<dbReference type="STRING" id="1423351.A0A074RRB8"/>
<dbReference type="HOGENOM" id="CLU_025641_1_0_1"/>
<dbReference type="InterPro" id="IPR036047">
    <property type="entry name" value="F-box-like_dom_sf"/>
</dbReference>
<sequence>MTSYSFPKRSALTRAYFACSLHLPNFHIIVQVGWHLNHRNAFLLMKLKVKMLEELSSASKQLHVALERYLHICSSIQTLCLQGPTSRSILPEYAQRVDQEVGMLESYDATMQKAKIAIKSTRNYAFSIAPINCLPIEILTRIFYMVRDADPCHVDCIALVCSRWRSVALGSPAIWSHIDYHPHSSKWFYPELLEQARLHVARSEEMPLDFHLSVSCESYNTNCYDYPVEQLCRLVAPRMRSLELDLEGFSQGWPNAAANSVMSTLFSECTPGMLSKLVTSDPDCFGFVTTTEEGRPDDSGLKVDIKRADLEQIFSSITMLHLTGLYPRWTSHAYHGLVDLRLFSASTGDEGDSQIAEAQLVRILKASPGLRILHFEFEIIQWSETRTNASRVRLPDLEIVQVGSAYDVQFTRIEHLLRLLEPGPKPLHLAARCHGPESNPEPSTPELKSFFARSNVTKLYVTELPELPVLLPSLPHLKVLILLNLRNLSQPNPPNPSDPLTYPQLDACFVQSCSLTLDDFLALIRHCRPKILTLFDNKFYRRGPREKVEMEIVEQELSAICSDIRIAHTRPNLAEHQDLLEY</sequence>
<dbReference type="Pfam" id="PF12937">
    <property type="entry name" value="F-box-like"/>
    <property type="match status" value="1"/>
</dbReference>
<dbReference type="OrthoDB" id="3266451at2759"/>
<reference evidence="2 3" key="1">
    <citation type="submission" date="2013-12" db="EMBL/GenBank/DDBJ databases">
        <authorList>
            <person name="Cubeta M."/>
            <person name="Pakala S."/>
            <person name="Fedorova N."/>
            <person name="Thomas E."/>
            <person name="Dean R."/>
            <person name="Jabaji S."/>
            <person name="Neate S."/>
            <person name="Toda T."/>
            <person name="Tavantzis S."/>
            <person name="Vilgalys R."/>
            <person name="Bharathan N."/>
            <person name="Pakala S."/>
            <person name="Losada L.S."/>
            <person name="Zafar N."/>
            <person name="Nierman W."/>
        </authorList>
    </citation>
    <scope>NUCLEOTIDE SEQUENCE [LARGE SCALE GENOMIC DNA]</scope>
    <source>
        <strain evidence="2 3">123E</strain>
    </source>
</reference>
<dbReference type="Proteomes" id="UP000027456">
    <property type="component" value="Unassembled WGS sequence"/>
</dbReference>
<protein>
    <submittedName>
        <fullName evidence="2">F-box-like domain protein</fullName>
    </submittedName>
</protein>
<dbReference type="EMBL" id="AZST01000343">
    <property type="protein sequence ID" value="KEP49611.1"/>
    <property type="molecule type" value="Genomic_DNA"/>
</dbReference>
<organism evidence="2 3">
    <name type="scientific">Rhizoctonia solani 123E</name>
    <dbReference type="NCBI Taxonomy" id="1423351"/>
    <lineage>
        <taxon>Eukaryota</taxon>
        <taxon>Fungi</taxon>
        <taxon>Dikarya</taxon>
        <taxon>Basidiomycota</taxon>
        <taxon>Agaricomycotina</taxon>
        <taxon>Agaricomycetes</taxon>
        <taxon>Cantharellales</taxon>
        <taxon>Ceratobasidiaceae</taxon>
        <taxon>Rhizoctonia</taxon>
    </lineage>
</organism>
<dbReference type="Gene3D" id="1.20.1280.50">
    <property type="match status" value="1"/>
</dbReference>
<dbReference type="InterPro" id="IPR001810">
    <property type="entry name" value="F-box_dom"/>
</dbReference>
<dbReference type="SUPFAM" id="SSF81383">
    <property type="entry name" value="F-box domain"/>
    <property type="match status" value="1"/>
</dbReference>
<proteinExistence type="predicted"/>
<dbReference type="AlphaFoldDB" id="A0A074RRB8"/>